<dbReference type="InterPro" id="IPR050962">
    <property type="entry name" value="Phosphate-bind_PstS"/>
</dbReference>
<reference evidence="3 4" key="1">
    <citation type="submission" date="2015-11" db="EMBL/GenBank/DDBJ databases">
        <title>Expanding the genomic diversity of Burkholderia species for the development of highly accurate diagnostics.</title>
        <authorList>
            <person name="Sahl J."/>
            <person name="Keim P."/>
            <person name="Wagner D."/>
        </authorList>
    </citation>
    <scope>NUCLEOTIDE SEQUENCE [LARGE SCALE GENOMIC DNA]</scope>
    <source>
        <strain evidence="3 4">MSMB574WGS</strain>
    </source>
</reference>
<organism evidence="3 4">
    <name type="scientific">Burkholderia pseudomultivorans</name>
    <dbReference type="NCBI Taxonomy" id="1207504"/>
    <lineage>
        <taxon>Bacteria</taxon>
        <taxon>Pseudomonadati</taxon>
        <taxon>Pseudomonadota</taxon>
        <taxon>Betaproteobacteria</taxon>
        <taxon>Burkholderiales</taxon>
        <taxon>Burkholderiaceae</taxon>
        <taxon>Burkholderia</taxon>
        <taxon>Burkholderia cepacia complex</taxon>
    </lineage>
</organism>
<dbReference type="RefSeq" id="WP_038455851.1">
    <property type="nucleotide sequence ID" value="NZ_JADKRM010000033.1"/>
</dbReference>
<dbReference type="SUPFAM" id="SSF53850">
    <property type="entry name" value="Periplasmic binding protein-like II"/>
    <property type="match status" value="1"/>
</dbReference>
<evidence type="ECO:0000259" key="2">
    <source>
        <dbReference type="Pfam" id="PF12849"/>
    </source>
</evidence>
<sequence length="441" mass="44692">MKSSKRKICQAVALIISALGASAAMAQTAPLLQGGGSSLVAPTIGTEILPANFPAADGTIKYYSVGSGKGQTAFLNNDPSQFNSGTVTVTGTVDFANSDAPLTSAQVSAYTSTGGLGVTNGPLIQIPYIVTPITIPLVNAPTGTGPALPGSTTPTVALNDNDLCGIFSGKLTNWNQVTNPDTNATYSLNAPIKVVYRADASGTTDLLTAHLHQVCNTSNTASGVTFNETQHFAGSPATVVADAIFPSGAPANFVGATGSGGVAAQLVSYKTTTTAAIAYLSPDYTNTFLAPSSSPAQTNNLSVASLRNTATGTDVTPTYQNATAAIGTVAAPSTKLLAKTPTNWVPNASNPTTGYPISGTSQIILSQCYANHGNSPTVAASVVDFLKLHYNSNAAILHGNGFDSVPASFATAINNDFLSNASTWNLDIGNATVCSGTVTGR</sequence>
<dbReference type="AlphaFoldDB" id="A0A132F7S8"/>
<name>A0A132F7S8_9BURK</name>
<dbReference type="Proteomes" id="UP000061512">
    <property type="component" value="Unassembled WGS sequence"/>
</dbReference>
<comment type="caution">
    <text evidence="3">The sequence shown here is derived from an EMBL/GenBank/DDBJ whole genome shotgun (WGS) entry which is preliminary data.</text>
</comment>
<comment type="similarity">
    <text evidence="1">Belongs to the PstS family.</text>
</comment>
<dbReference type="Gene3D" id="3.40.190.10">
    <property type="entry name" value="Periplasmic binding protein-like II"/>
    <property type="match status" value="2"/>
</dbReference>
<evidence type="ECO:0000313" key="4">
    <source>
        <dbReference type="Proteomes" id="UP000061512"/>
    </source>
</evidence>
<protein>
    <submittedName>
        <fullName evidence="3">Phosphate ABC transporter substrate-binding protein</fullName>
    </submittedName>
</protein>
<dbReference type="PANTHER" id="PTHR42996">
    <property type="entry name" value="PHOSPHATE-BINDING PROTEIN PSTS"/>
    <property type="match status" value="1"/>
</dbReference>
<gene>
    <name evidence="3" type="ORF">WT57_06450</name>
</gene>
<evidence type="ECO:0000313" key="3">
    <source>
        <dbReference type="EMBL" id="KWF72248.1"/>
    </source>
</evidence>
<dbReference type="EMBL" id="LPJX01000001">
    <property type="protein sequence ID" value="KWF72248.1"/>
    <property type="molecule type" value="Genomic_DNA"/>
</dbReference>
<proteinExistence type="inferred from homology"/>
<feature type="domain" description="PBP" evidence="2">
    <location>
        <begin position="25"/>
        <end position="372"/>
    </location>
</feature>
<dbReference type="Pfam" id="PF12849">
    <property type="entry name" value="PBP_like_2"/>
    <property type="match status" value="1"/>
</dbReference>
<evidence type="ECO:0000256" key="1">
    <source>
        <dbReference type="ARBA" id="ARBA00008725"/>
    </source>
</evidence>
<dbReference type="InterPro" id="IPR024370">
    <property type="entry name" value="PBP_domain"/>
</dbReference>
<accession>A0A132F7S8</accession>
<dbReference type="PANTHER" id="PTHR42996:SF1">
    <property type="entry name" value="PHOSPHATE-BINDING PROTEIN PSTS"/>
    <property type="match status" value="1"/>
</dbReference>